<name>A0A2T4JRP3_9RHOB</name>
<dbReference type="Pfam" id="PF09677">
    <property type="entry name" value="TrbI_Ftype"/>
    <property type="match status" value="1"/>
</dbReference>
<dbReference type="AlphaFoldDB" id="A0A2T4JRP3"/>
<comment type="caution">
    <text evidence="1">The sequence shown here is derived from an EMBL/GenBank/DDBJ whole genome shotgun (WGS) entry which is preliminary data.</text>
</comment>
<accession>A0A2T4JRP3</accession>
<evidence type="ECO:0000313" key="1">
    <source>
        <dbReference type="EMBL" id="PTE20575.1"/>
    </source>
</evidence>
<proteinExistence type="predicted"/>
<reference evidence="1 2" key="1">
    <citation type="submission" date="2018-03" db="EMBL/GenBank/DDBJ databases">
        <title>Cereibacter changlensis.</title>
        <authorList>
            <person name="Meyer T.E."/>
            <person name="Miller S."/>
            <person name="Lodha T."/>
            <person name="Gandham S."/>
            <person name="Chintalapati S."/>
            <person name="Chintalapati V.R."/>
        </authorList>
    </citation>
    <scope>NUCLEOTIDE SEQUENCE [LARGE SCALE GENOMIC DNA]</scope>
    <source>
        <strain evidence="1 2">JA139</strain>
    </source>
</reference>
<organism evidence="1 2">
    <name type="scientific">Cereibacter changlensis JA139</name>
    <dbReference type="NCBI Taxonomy" id="1188249"/>
    <lineage>
        <taxon>Bacteria</taxon>
        <taxon>Pseudomonadati</taxon>
        <taxon>Pseudomonadota</taxon>
        <taxon>Alphaproteobacteria</taxon>
        <taxon>Rhodobacterales</taxon>
        <taxon>Paracoccaceae</taxon>
        <taxon>Cereibacter</taxon>
    </lineage>
</organism>
<dbReference type="InterPro" id="IPR014115">
    <property type="entry name" value="TrbI_Ftype"/>
</dbReference>
<protein>
    <submittedName>
        <fullName evidence="1">Conjugal transfer protein</fullName>
    </submittedName>
</protein>
<dbReference type="Proteomes" id="UP000241010">
    <property type="component" value="Unassembled WGS sequence"/>
</dbReference>
<keyword evidence="2" id="KW-1185">Reference proteome</keyword>
<evidence type="ECO:0000313" key="2">
    <source>
        <dbReference type="Proteomes" id="UP000241010"/>
    </source>
</evidence>
<sequence length="110" mass="11612">MMRYTELVLTALVSIAVTLSIVLATQPVGLPTGIVTIDASQAVLAFIKDGDRRHMEDAEYEVEARAFQAKLDAAIERVAAANNVLVVNSAAVLAGAEDITALVVEEAMAE</sequence>
<dbReference type="OrthoDB" id="9998770at2"/>
<dbReference type="RefSeq" id="WP_107665015.1">
    <property type="nucleotide sequence ID" value="NZ_PZKG01000096.1"/>
</dbReference>
<gene>
    <name evidence="1" type="ORF">C5F48_16755</name>
</gene>
<dbReference type="EMBL" id="PZKG01000096">
    <property type="protein sequence ID" value="PTE20575.1"/>
    <property type="molecule type" value="Genomic_DNA"/>
</dbReference>